<evidence type="ECO:0000313" key="2">
    <source>
        <dbReference type="Proteomes" id="UP000626109"/>
    </source>
</evidence>
<gene>
    <name evidence="1" type="ORF">PGLA2088_LOCUS841</name>
</gene>
<name>A0A813GQR9_POLGL</name>
<dbReference type="InterPro" id="IPR008775">
    <property type="entry name" value="Phytyl_CoA_dOase-like"/>
</dbReference>
<organism evidence="1 2">
    <name type="scientific">Polarella glacialis</name>
    <name type="common">Dinoflagellate</name>
    <dbReference type="NCBI Taxonomy" id="89957"/>
    <lineage>
        <taxon>Eukaryota</taxon>
        <taxon>Sar</taxon>
        <taxon>Alveolata</taxon>
        <taxon>Dinophyceae</taxon>
        <taxon>Suessiales</taxon>
        <taxon>Suessiaceae</taxon>
        <taxon>Polarella</taxon>
    </lineage>
</organism>
<evidence type="ECO:0000313" key="1">
    <source>
        <dbReference type="EMBL" id="CAE8629366.1"/>
    </source>
</evidence>
<dbReference type="EMBL" id="CAJNNW010000600">
    <property type="protein sequence ID" value="CAE8629366.1"/>
    <property type="molecule type" value="Genomic_DNA"/>
</dbReference>
<reference evidence="1" key="1">
    <citation type="submission" date="2021-02" db="EMBL/GenBank/DDBJ databases">
        <authorList>
            <person name="Dougan E. K."/>
            <person name="Rhodes N."/>
            <person name="Thang M."/>
            <person name="Chan C."/>
        </authorList>
    </citation>
    <scope>NUCLEOTIDE SEQUENCE</scope>
</reference>
<dbReference type="Gene3D" id="2.60.120.620">
    <property type="entry name" value="q2cbj1_9rhob like domain"/>
    <property type="match status" value="1"/>
</dbReference>
<dbReference type="AlphaFoldDB" id="A0A813GQR9"/>
<dbReference type="SUPFAM" id="SSF51197">
    <property type="entry name" value="Clavaminate synthase-like"/>
    <property type="match status" value="1"/>
</dbReference>
<accession>A0A813GQR9</accession>
<comment type="caution">
    <text evidence="1">The sequence shown here is derived from an EMBL/GenBank/DDBJ whole genome shotgun (WGS) entry which is preliminary data.</text>
</comment>
<dbReference type="InterPro" id="IPR051961">
    <property type="entry name" value="Fungal_Metabolite_Diox"/>
</dbReference>
<sequence>MPLVYRYFAGERPDATPGCLLGGSPPQGQPPRLFLSECQLLVSDPGAVSQMWHRDNLQPGLTLLLPLTDVEDEVGPTQLLPGTHHLASGFLQGLPAAAAALRRSGGALAAAPLRPGDALIYDARLLHRGLGNSSYSRCRVVLVLRLDVLDSPPPGASIAQTTAGRIFGSALQVLSSGYGWLPVPTFARY</sequence>
<protein>
    <recommendedName>
        <fullName evidence="3">Phytanoyl-CoA dioxygenase</fullName>
    </recommendedName>
</protein>
<dbReference type="Proteomes" id="UP000626109">
    <property type="component" value="Unassembled WGS sequence"/>
</dbReference>
<dbReference type="PANTHER" id="PTHR37563">
    <property type="entry name" value="PHYTANOYL-COA DIOXYGENASE FAMILY PROTEIN (AFU_ORTHOLOGUE AFUA_2G03330)"/>
    <property type="match status" value="1"/>
</dbReference>
<dbReference type="Pfam" id="PF05721">
    <property type="entry name" value="PhyH"/>
    <property type="match status" value="1"/>
</dbReference>
<proteinExistence type="predicted"/>
<dbReference type="PANTHER" id="PTHR37563:SF2">
    <property type="entry name" value="PHYTANOYL-COA DIOXYGENASE FAMILY PROTEIN (AFU_ORTHOLOGUE AFUA_2G03330)"/>
    <property type="match status" value="1"/>
</dbReference>
<evidence type="ECO:0008006" key="3">
    <source>
        <dbReference type="Google" id="ProtNLM"/>
    </source>
</evidence>